<feature type="domain" description="PpiC" evidence="7">
    <location>
        <begin position="171"/>
        <end position="269"/>
    </location>
</feature>
<dbReference type="InterPro" id="IPR046357">
    <property type="entry name" value="PPIase_dom_sf"/>
</dbReference>
<evidence type="ECO:0000256" key="1">
    <source>
        <dbReference type="ARBA" id="ARBA00018370"/>
    </source>
</evidence>
<evidence type="ECO:0000256" key="2">
    <source>
        <dbReference type="ARBA" id="ARBA00022729"/>
    </source>
</evidence>
<evidence type="ECO:0000259" key="7">
    <source>
        <dbReference type="PROSITE" id="PS50198"/>
    </source>
</evidence>
<evidence type="ECO:0000256" key="4">
    <source>
        <dbReference type="ARBA" id="ARBA00031484"/>
    </source>
</evidence>
<name>A0A7Y3W5V5_9PROT</name>
<dbReference type="InterPro" id="IPR027304">
    <property type="entry name" value="Trigger_fact/SurA_dom_sf"/>
</dbReference>
<dbReference type="SUPFAM" id="SSF109998">
    <property type="entry name" value="Triger factor/SurA peptide-binding domain-like"/>
    <property type="match status" value="1"/>
</dbReference>
<proteinExistence type="predicted"/>
<gene>
    <name evidence="8" type="ORF">HK107_10095</name>
</gene>
<comment type="caution">
    <text evidence="8">The sequence shown here is derived from an EMBL/GenBank/DDBJ whole genome shotgun (WGS) entry which is preliminary data.</text>
</comment>
<keyword evidence="5" id="KW-0697">Rotamase</keyword>
<dbReference type="PANTHER" id="PTHR47637:SF1">
    <property type="entry name" value="CHAPERONE SURA"/>
    <property type="match status" value="1"/>
</dbReference>
<dbReference type="Pfam" id="PF13624">
    <property type="entry name" value="SurA_N_3"/>
    <property type="match status" value="1"/>
</dbReference>
<dbReference type="GO" id="GO:0003755">
    <property type="term" value="F:peptidyl-prolyl cis-trans isomerase activity"/>
    <property type="evidence" value="ECO:0007669"/>
    <property type="project" value="UniProtKB-KW"/>
</dbReference>
<dbReference type="Pfam" id="PF00639">
    <property type="entry name" value="Rotamase"/>
    <property type="match status" value="1"/>
</dbReference>
<keyword evidence="5 8" id="KW-0413">Isomerase</keyword>
<sequence length="424" mass="46801">MRAFKTLLISVAALTASQGAMAQNIVGTGIAATVNDTPISTFDVQQRVRLLLVTSGGRMPEGAERQFQEQALRDLIEEELKRQETASFEVNVSDAEVNQELARIAAGGGGTIESLTRDLAQAGIAIEKLRDKIRVDNAWQTLVRGRFGSRVSITEGEVDTMLDDMRAETQAEQYLLSEICLPVESEEQKDRIYSIGMQMLGQMQQGVPFQALAQQFSVCPSAARGGDLGWMRAPQLAEPVAEVVEQLANGNVSTPIEVEDGEMIKLVAMRQKRAAAEKGDPSYELAYAAVPKSEYPREEAEERLGQLPVTNACNADGLSTDLGKGIGVELLPMIPIAQIRPDFQDQVLGLRRGDTSEMMESGQYYHRVYVCEMDEGLGLPRRRMVESQLEADQFNLLARRYLRDVERDADVDIRLFEEAPAQDS</sequence>
<keyword evidence="2 6" id="KW-0732">Signal</keyword>
<dbReference type="PANTHER" id="PTHR47637">
    <property type="entry name" value="CHAPERONE SURA"/>
    <property type="match status" value="1"/>
</dbReference>
<evidence type="ECO:0000256" key="5">
    <source>
        <dbReference type="PROSITE-ProRule" id="PRU00278"/>
    </source>
</evidence>
<accession>A0A7Y3W5V5</accession>
<evidence type="ECO:0000256" key="6">
    <source>
        <dbReference type="SAM" id="SignalP"/>
    </source>
</evidence>
<dbReference type="PROSITE" id="PS50198">
    <property type="entry name" value="PPIC_PPIASE_2"/>
    <property type="match status" value="1"/>
</dbReference>
<dbReference type="Gene3D" id="3.10.50.40">
    <property type="match status" value="1"/>
</dbReference>
<evidence type="ECO:0000313" key="9">
    <source>
        <dbReference type="Proteomes" id="UP000536835"/>
    </source>
</evidence>
<evidence type="ECO:0000256" key="3">
    <source>
        <dbReference type="ARBA" id="ARBA00030642"/>
    </source>
</evidence>
<dbReference type="AlphaFoldDB" id="A0A7Y3W5V5"/>
<evidence type="ECO:0000313" key="8">
    <source>
        <dbReference type="EMBL" id="NNU16671.1"/>
    </source>
</evidence>
<feature type="chain" id="PRO_5030897744" description="Parvulin-like PPIase" evidence="6">
    <location>
        <begin position="23"/>
        <end position="424"/>
    </location>
</feature>
<dbReference type="InterPro" id="IPR000297">
    <property type="entry name" value="PPIase_PpiC"/>
</dbReference>
<feature type="signal peptide" evidence="6">
    <location>
        <begin position="1"/>
        <end position="22"/>
    </location>
</feature>
<organism evidence="8 9">
    <name type="scientific">Parvularcula mediterranea</name>
    <dbReference type="NCBI Taxonomy" id="2732508"/>
    <lineage>
        <taxon>Bacteria</taxon>
        <taxon>Pseudomonadati</taxon>
        <taxon>Pseudomonadota</taxon>
        <taxon>Alphaproteobacteria</taxon>
        <taxon>Parvularculales</taxon>
        <taxon>Parvularculaceae</taxon>
        <taxon>Parvularcula</taxon>
    </lineage>
</organism>
<dbReference type="SUPFAM" id="SSF54534">
    <property type="entry name" value="FKBP-like"/>
    <property type="match status" value="1"/>
</dbReference>
<dbReference type="Proteomes" id="UP000536835">
    <property type="component" value="Unassembled WGS sequence"/>
</dbReference>
<keyword evidence="9" id="KW-1185">Reference proteome</keyword>
<protein>
    <recommendedName>
        <fullName evidence="1">Parvulin-like PPIase</fullName>
    </recommendedName>
    <alternativeName>
        <fullName evidence="3">Peptidyl-prolyl cis-trans isomerase plp</fullName>
    </alternativeName>
    <alternativeName>
        <fullName evidence="4">Rotamase plp</fullName>
    </alternativeName>
</protein>
<dbReference type="EMBL" id="JABFCX010000003">
    <property type="protein sequence ID" value="NNU16671.1"/>
    <property type="molecule type" value="Genomic_DNA"/>
</dbReference>
<dbReference type="RefSeq" id="WP_269815628.1">
    <property type="nucleotide sequence ID" value="NZ_JABFCX010000003.1"/>
</dbReference>
<reference evidence="8 9" key="1">
    <citation type="submission" date="2020-05" db="EMBL/GenBank/DDBJ databases">
        <title>Parvularcula mediterraneae sp. nov., isolated from polypropylene straw from shallow seawater of the seashore of Laganas in Zakynthos island, Greece.</title>
        <authorList>
            <person name="Szabo I."/>
            <person name="Al-Omari J."/>
            <person name="Rado J."/>
            <person name="Szerdahelyi G.S."/>
        </authorList>
    </citation>
    <scope>NUCLEOTIDE SEQUENCE [LARGE SCALE GENOMIC DNA]</scope>
    <source>
        <strain evidence="8 9">ZS-1/3</strain>
    </source>
</reference>
<dbReference type="Gene3D" id="1.10.4030.10">
    <property type="entry name" value="Porin chaperone SurA, peptide-binding domain"/>
    <property type="match status" value="1"/>
</dbReference>
<dbReference type="InterPro" id="IPR050280">
    <property type="entry name" value="OMP_Chaperone_SurA"/>
</dbReference>